<keyword evidence="16" id="KW-0812">Transmembrane</keyword>
<dbReference type="Pfam" id="PF07730">
    <property type="entry name" value="HisKA_3"/>
    <property type="match status" value="1"/>
</dbReference>
<dbReference type="EMBL" id="CP119311">
    <property type="protein sequence ID" value="WEK37901.1"/>
    <property type="molecule type" value="Genomic_DNA"/>
</dbReference>
<dbReference type="AlphaFoldDB" id="A0AAJ5WTF4"/>
<keyword evidence="12" id="KW-0902">Two-component regulatory system</keyword>
<dbReference type="InterPro" id="IPR005467">
    <property type="entry name" value="His_kinase_dom"/>
</dbReference>
<dbReference type="Pfam" id="PF02518">
    <property type="entry name" value="HATPase_c"/>
    <property type="match status" value="1"/>
</dbReference>
<dbReference type="InterPro" id="IPR036890">
    <property type="entry name" value="HATPase_C_sf"/>
</dbReference>
<evidence type="ECO:0000256" key="9">
    <source>
        <dbReference type="ARBA" id="ARBA00022723"/>
    </source>
</evidence>
<dbReference type="InterPro" id="IPR011712">
    <property type="entry name" value="Sig_transdc_His_kin_sub3_dim/P"/>
</dbReference>
<reference evidence="18" key="1">
    <citation type="submission" date="2023-03" db="EMBL/GenBank/DDBJ databases">
        <title>Andean soil-derived lignocellulolytic bacterial consortium as a source of novel taxa and putative plastic-active enzymes.</title>
        <authorList>
            <person name="Diaz-Garcia L."/>
            <person name="Chuvochina M."/>
            <person name="Feuerriegel G."/>
            <person name="Bunk B."/>
            <person name="Sproer C."/>
            <person name="Streit W.R."/>
            <person name="Rodriguez L.M."/>
            <person name="Overmann J."/>
            <person name="Jimenez D.J."/>
        </authorList>
    </citation>
    <scope>NUCLEOTIDE SEQUENCE</scope>
    <source>
        <strain evidence="18">MAG 7</strain>
    </source>
</reference>
<evidence type="ECO:0000256" key="6">
    <source>
        <dbReference type="ARBA" id="ARBA00022485"/>
    </source>
</evidence>
<evidence type="ECO:0000256" key="4">
    <source>
        <dbReference type="ARBA" id="ARBA00012438"/>
    </source>
</evidence>
<evidence type="ECO:0000256" key="2">
    <source>
        <dbReference type="ARBA" id="ARBA00001966"/>
    </source>
</evidence>
<keyword evidence="13" id="KW-0411">Iron-sulfur</keyword>
<evidence type="ECO:0000256" key="10">
    <source>
        <dbReference type="ARBA" id="ARBA00022777"/>
    </source>
</evidence>
<organism evidence="18 19">
    <name type="scientific">Candidatus Pseudobacter hemicellulosilyticus</name>
    <dbReference type="NCBI Taxonomy" id="3121375"/>
    <lineage>
        <taxon>Bacteria</taxon>
        <taxon>Pseudomonadati</taxon>
        <taxon>Bacteroidota</taxon>
        <taxon>Chitinophagia</taxon>
        <taxon>Chitinophagales</taxon>
        <taxon>Chitinophagaceae</taxon>
        <taxon>Pseudobacter</taxon>
    </lineage>
</organism>
<dbReference type="GO" id="GO:0016020">
    <property type="term" value="C:membrane"/>
    <property type="evidence" value="ECO:0007669"/>
    <property type="project" value="InterPro"/>
</dbReference>
<name>A0AAJ5WTF4_9BACT</name>
<keyword evidence="6" id="KW-0004">4Fe-4S</keyword>
<comment type="catalytic activity">
    <reaction evidence="1">
        <text>ATP + protein L-histidine = ADP + protein N-phospho-L-histidine.</text>
        <dbReference type="EC" id="2.7.13.3"/>
    </reaction>
</comment>
<dbReference type="InterPro" id="IPR003594">
    <property type="entry name" value="HATPase_dom"/>
</dbReference>
<evidence type="ECO:0000256" key="15">
    <source>
        <dbReference type="ARBA" id="ARBA00030800"/>
    </source>
</evidence>
<keyword evidence="11" id="KW-0408">Iron</keyword>
<keyword evidence="18" id="KW-0547">Nucleotide-binding</keyword>
<keyword evidence="16" id="KW-0472">Membrane</keyword>
<dbReference type="GO" id="GO:0005737">
    <property type="term" value="C:cytoplasm"/>
    <property type="evidence" value="ECO:0007669"/>
    <property type="project" value="UniProtKB-SubCell"/>
</dbReference>
<evidence type="ECO:0000256" key="12">
    <source>
        <dbReference type="ARBA" id="ARBA00023012"/>
    </source>
</evidence>
<dbReference type="Gene3D" id="1.20.5.1930">
    <property type="match status" value="1"/>
</dbReference>
<evidence type="ECO:0000256" key="1">
    <source>
        <dbReference type="ARBA" id="ARBA00000085"/>
    </source>
</evidence>
<dbReference type="SUPFAM" id="SSF55874">
    <property type="entry name" value="ATPase domain of HSP90 chaperone/DNA topoisomerase II/histidine kinase"/>
    <property type="match status" value="1"/>
</dbReference>
<gene>
    <name evidence="18" type="ORF">P0Y53_10360</name>
</gene>
<comment type="cofactor">
    <cofactor evidence="2">
        <name>[4Fe-4S] cluster</name>
        <dbReference type="ChEBI" id="CHEBI:49883"/>
    </cofactor>
</comment>
<evidence type="ECO:0000256" key="5">
    <source>
        <dbReference type="ARBA" id="ARBA00017322"/>
    </source>
</evidence>
<dbReference type="PROSITE" id="PS50109">
    <property type="entry name" value="HIS_KIN"/>
    <property type="match status" value="1"/>
</dbReference>
<comment type="function">
    <text evidence="14">Member of the two-component regulatory system NreB/NreC involved in the control of dissimilatory nitrate/nitrite reduction in response to oxygen. NreB functions as a direct oxygen sensor histidine kinase which is autophosphorylated, in the absence of oxygen, probably at the conserved histidine residue, and transfers its phosphate group probably to a conserved aspartate residue of NreC. NreB/NreC activates the expression of the nitrate (narGHJI) and nitrite (nir) reductase operons, as well as the putative nitrate transporter gene narT.</text>
</comment>
<protein>
    <recommendedName>
        <fullName evidence="5">Oxygen sensor histidine kinase NreB</fullName>
        <ecNumber evidence="4">2.7.13.3</ecNumber>
    </recommendedName>
    <alternativeName>
        <fullName evidence="15">Nitrogen regulation protein B</fullName>
    </alternativeName>
</protein>
<keyword evidence="8" id="KW-0808">Transferase</keyword>
<dbReference type="SMART" id="SM00387">
    <property type="entry name" value="HATPase_c"/>
    <property type="match status" value="1"/>
</dbReference>
<evidence type="ECO:0000256" key="7">
    <source>
        <dbReference type="ARBA" id="ARBA00022490"/>
    </source>
</evidence>
<dbReference type="GO" id="GO:0000155">
    <property type="term" value="F:phosphorelay sensor kinase activity"/>
    <property type="evidence" value="ECO:0007669"/>
    <property type="project" value="InterPro"/>
</dbReference>
<evidence type="ECO:0000259" key="17">
    <source>
        <dbReference type="PROSITE" id="PS50109"/>
    </source>
</evidence>
<comment type="subcellular location">
    <subcellularLocation>
        <location evidence="3">Cytoplasm</location>
    </subcellularLocation>
</comment>
<evidence type="ECO:0000256" key="3">
    <source>
        <dbReference type="ARBA" id="ARBA00004496"/>
    </source>
</evidence>
<evidence type="ECO:0000313" key="18">
    <source>
        <dbReference type="EMBL" id="WEK37901.1"/>
    </source>
</evidence>
<dbReference type="PANTHER" id="PTHR24421">
    <property type="entry name" value="NITRATE/NITRITE SENSOR PROTEIN NARX-RELATED"/>
    <property type="match status" value="1"/>
</dbReference>
<keyword evidence="7" id="KW-0963">Cytoplasm</keyword>
<evidence type="ECO:0000313" key="19">
    <source>
        <dbReference type="Proteomes" id="UP001220610"/>
    </source>
</evidence>
<dbReference type="GO" id="GO:0046983">
    <property type="term" value="F:protein dimerization activity"/>
    <property type="evidence" value="ECO:0007669"/>
    <property type="project" value="InterPro"/>
</dbReference>
<keyword evidence="16" id="KW-1133">Transmembrane helix</keyword>
<feature type="domain" description="Histidine kinase" evidence="17">
    <location>
        <begin position="171"/>
        <end position="258"/>
    </location>
</feature>
<dbReference type="GO" id="GO:0046872">
    <property type="term" value="F:metal ion binding"/>
    <property type="evidence" value="ECO:0007669"/>
    <property type="project" value="UniProtKB-KW"/>
</dbReference>
<dbReference type="Proteomes" id="UP001220610">
    <property type="component" value="Chromosome"/>
</dbReference>
<dbReference type="Gene3D" id="3.30.565.10">
    <property type="entry name" value="Histidine kinase-like ATPase, C-terminal domain"/>
    <property type="match status" value="1"/>
</dbReference>
<evidence type="ECO:0000256" key="8">
    <source>
        <dbReference type="ARBA" id="ARBA00022679"/>
    </source>
</evidence>
<feature type="transmembrane region" description="Helical" evidence="16">
    <location>
        <begin position="6"/>
        <end position="25"/>
    </location>
</feature>
<dbReference type="GO" id="GO:0005524">
    <property type="term" value="F:ATP binding"/>
    <property type="evidence" value="ECO:0007669"/>
    <property type="project" value="UniProtKB-KW"/>
</dbReference>
<dbReference type="GO" id="GO:0051539">
    <property type="term" value="F:4 iron, 4 sulfur cluster binding"/>
    <property type="evidence" value="ECO:0007669"/>
    <property type="project" value="UniProtKB-KW"/>
</dbReference>
<sequence length="258" mass="28860">MKDMNNWWIWAPGLLALLLVITWLYRNCRQQRKWQRQRIRELETEKQLAATEAVLKGEEQERGRLAQDLHDGLGGLLSGIKYSLDTMKGSVPLHSGNRLAIERSMDMLDSSIREMRRVAKHMMPETLVKFGLDTALRDCCNDIHQSGSLQVMYQSIGMEGVELEQGAAITIYRIVEELLGNILKHAGATQAIVQLSRSGHQLSITVEDDGRGFDTSILQSGQGMGWSIIRSRIGYLRGQLNVQSSPGKGSSVLIELTA</sequence>
<dbReference type="CDD" id="cd16917">
    <property type="entry name" value="HATPase_UhpB-NarQ-NarX-like"/>
    <property type="match status" value="1"/>
</dbReference>
<accession>A0AAJ5WTF4</accession>
<dbReference type="PRINTS" id="PR00344">
    <property type="entry name" value="BCTRLSENSOR"/>
</dbReference>
<evidence type="ECO:0000256" key="13">
    <source>
        <dbReference type="ARBA" id="ARBA00023014"/>
    </source>
</evidence>
<evidence type="ECO:0000256" key="11">
    <source>
        <dbReference type="ARBA" id="ARBA00023004"/>
    </source>
</evidence>
<evidence type="ECO:0000256" key="16">
    <source>
        <dbReference type="SAM" id="Phobius"/>
    </source>
</evidence>
<keyword evidence="18" id="KW-0067">ATP-binding</keyword>
<dbReference type="InterPro" id="IPR004358">
    <property type="entry name" value="Sig_transdc_His_kin-like_C"/>
</dbReference>
<proteinExistence type="predicted"/>
<keyword evidence="10" id="KW-0418">Kinase</keyword>
<dbReference type="EC" id="2.7.13.3" evidence="4"/>
<evidence type="ECO:0000256" key="14">
    <source>
        <dbReference type="ARBA" id="ARBA00024827"/>
    </source>
</evidence>
<dbReference type="InterPro" id="IPR050482">
    <property type="entry name" value="Sensor_HK_TwoCompSys"/>
</dbReference>
<keyword evidence="9" id="KW-0479">Metal-binding</keyword>